<organism evidence="1 2">
    <name type="scientific">Leptolyngbya boryana NIES-2135</name>
    <dbReference type="NCBI Taxonomy" id="1973484"/>
    <lineage>
        <taxon>Bacteria</taxon>
        <taxon>Bacillati</taxon>
        <taxon>Cyanobacteriota</taxon>
        <taxon>Cyanophyceae</taxon>
        <taxon>Leptolyngbyales</taxon>
        <taxon>Leptolyngbyaceae</taxon>
        <taxon>Leptolyngbya group</taxon>
        <taxon>Leptolyngbya</taxon>
    </lineage>
</organism>
<dbReference type="Proteomes" id="UP000217895">
    <property type="component" value="Chromosome"/>
</dbReference>
<evidence type="ECO:0000313" key="2">
    <source>
        <dbReference type="Proteomes" id="UP000217895"/>
    </source>
</evidence>
<protein>
    <submittedName>
        <fullName evidence="1">Uncharacterized protein</fullName>
    </submittedName>
</protein>
<keyword evidence="2" id="KW-1185">Reference proteome</keyword>
<dbReference type="EMBL" id="AP018203">
    <property type="protein sequence ID" value="BAY58505.1"/>
    <property type="molecule type" value="Genomic_DNA"/>
</dbReference>
<proteinExistence type="predicted"/>
<accession>A0A1Z4JP09</accession>
<reference evidence="1 2" key="1">
    <citation type="submission" date="2017-06" db="EMBL/GenBank/DDBJ databases">
        <title>Genome sequencing of cyanobaciteial culture collection at National Institute for Environmental Studies (NIES).</title>
        <authorList>
            <person name="Hirose Y."/>
            <person name="Shimura Y."/>
            <person name="Fujisawa T."/>
            <person name="Nakamura Y."/>
            <person name="Kawachi M."/>
        </authorList>
    </citation>
    <scope>NUCLEOTIDE SEQUENCE [LARGE SCALE GENOMIC DNA]</scope>
    <source>
        <strain evidence="1 2">NIES-2135</strain>
    </source>
</reference>
<sequence length="113" mass="13005">MAYSFYCYEIDYEHGTAKFYTPTGNKFSAVIEEFSQLANQCFGLRKSLGKIRIVRYDSDVLFPEELRDKGGTQAIVHNGDSILFDETRKSKDGGTFKIKDEFDNWHLESNRSA</sequence>
<evidence type="ECO:0000313" key="1">
    <source>
        <dbReference type="EMBL" id="BAY58505.1"/>
    </source>
</evidence>
<name>A0A1Z4JP09_LEPBY</name>
<dbReference type="AlphaFoldDB" id="A0A1Z4JP09"/>
<gene>
    <name evidence="1" type="ORF">NIES2135_53780</name>
</gene>